<feature type="compositionally biased region" description="Polar residues" evidence="1">
    <location>
        <begin position="32"/>
        <end position="43"/>
    </location>
</feature>
<feature type="compositionally biased region" description="Low complexity" evidence="1">
    <location>
        <begin position="133"/>
        <end position="155"/>
    </location>
</feature>
<dbReference type="AlphaFoldDB" id="A0A9P5CJN7"/>
<proteinExistence type="predicted"/>
<evidence type="ECO:0000313" key="3">
    <source>
        <dbReference type="Proteomes" id="UP000803844"/>
    </source>
</evidence>
<feature type="compositionally biased region" description="Basic and acidic residues" evidence="1">
    <location>
        <begin position="102"/>
        <end position="116"/>
    </location>
</feature>
<comment type="caution">
    <text evidence="2">The sequence shown here is derived from an EMBL/GenBank/DDBJ whole genome shotgun (WGS) entry which is preliminary data.</text>
</comment>
<feature type="region of interest" description="Disordered" evidence="1">
    <location>
        <begin position="85"/>
        <end position="165"/>
    </location>
</feature>
<dbReference type="GeneID" id="63839031"/>
<evidence type="ECO:0000256" key="1">
    <source>
        <dbReference type="SAM" id="MobiDB-lite"/>
    </source>
</evidence>
<feature type="region of interest" description="Disordered" evidence="1">
    <location>
        <begin position="1"/>
        <end position="68"/>
    </location>
</feature>
<gene>
    <name evidence="2" type="ORF">M406DRAFT_343689</name>
</gene>
<protein>
    <submittedName>
        <fullName evidence="2">Uncharacterized protein</fullName>
    </submittedName>
</protein>
<evidence type="ECO:0000313" key="2">
    <source>
        <dbReference type="EMBL" id="KAF3760116.1"/>
    </source>
</evidence>
<dbReference type="EMBL" id="MU032354">
    <property type="protein sequence ID" value="KAF3760116.1"/>
    <property type="molecule type" value="Genomic_DNA"/>
</dbReference>
<reference evidence="2" key="1">
    <citation type="journal article" date="2020" name="Phytopathology">
        <title>Genome sequence of the chestnut blight fungus Cryphonectria parasitica EP155: A fundamental resource for an archetypical invasive plant pathogen.</title>
        <authorList>
            <person name="Crouch J.A."/>
            <person name="Dawe A."/>
            <person name="Aerts A."/>
            <person name="Barry K."/>
            <person name="Churchill A.C.L."/>
            <person name="Grimwood J."/>
            <person name="Hillman B."/>
            <person name="Milgroom M.G."/>
            <person name="Pangilinan J."/>
            <person name="Smith M."/>
            <person name="Salamov A."/>
            <person name="Schmutz J."/>
            <person name="Yadav J."/>
            <person name="Grigoriev I.V."/>
            <person name="Nuss D."/>
        </authorList>
    </citation>
    <scope>NUCLEOTIDE SEQUENCE</scope>
    <source>
        <strain evidence="2">EP155</strain>
    </source>
</reference>
<organism evidence="2 3">
    <name type="scientific">Cryphonectria parasitica (strain ATCC 38755 / EP155)</name>
    <dbReference type="NCBI Taxonomy" id="660469"/>
    <lineage>
        <taxon>Eukaryota</taxon>
        <taxon>Fungi</taxon>
        <taxon>Dikarya</taxon>
        <taxon>Ascomycota</taxon>
        <taxon>Pezizomycotina</taxon>
        <taxon>Sordariomycetes</taxon>
        <taxon>Sordariomycetidae</taxon>
        <taxon>Diaporthales</taxon>
        <taxon>Cryphonectriaceae</taxon>
        <taxon>Cryphonectria-Endothia species complex</taxon>
        <taxon>Cryphonectria</taxon>
    </lineage>
</organism>
<keyword evidence="3" id="KW-1185">Reference proteome</keyword>
<name>A0A9P5CJN7_CRYP1</name>
<dbReference type="Proteomes" id="UP000803844">
    <property type="component" value="Unassembled WGS sequence"/>
</dbReference>
<sequence>MESRKTRANDGLQHSRCAKSRKIDQSLPDKSAAQTPRQQTASAKSPAESVDPPSVNHPTPWRYPPAFWDGLSTIPLIRSALEELDRRNSERPAPPEPATLDRFARHGGPDLRDLRRYPAPAPPSRHHTADNMSSSSQSQAVRSTNPITITTISRTTKSRKSSAYNPGFEQHLTDHGIYRTWSSQKPDLAETMAALAVPRPSLSPSCFPDITFETC</sequence>
<dbReference type="RefSeq" id="XP_040771095.1">
    <property type="nucleotide sequence ID" value="XM_040921902.1"/>
</dbReference>
<accession>A0A9P5CJN7</accession>
<dbReference type="OrthoDB" id="5336565at2759"/>